<protein>
    <submittedName>
        <fullName evidence="2">Dihydrofolate reductase family protein</fullName>
    </submittedName>
</protein>
<gene>
    <name evidence="2" type="ORF">QMQ05_06225</name>
</gene>
<dbReference type="KEGG" id="gey:QMQ05_06225"/>
<dbReference type="InterPro" id="IPR002734">
    <property type="entry name" value="RibDG_C"/>
</dbReference>
<dbReference type="GO" id="GO:0008703">
    <property type="term" value="F:5-amino-6-(5-phosphoribosylamino)uracil reductase activity"/>
    <property type="evidence" value="ECO:0007669"/>
    <property type="project" value="InterPro"/>
</dbReference>
<dbReference type="GO" id="GO:0009231">
    <property type="term" value="P:riboflavin biosynthetic process"/>
    <property type="evidence" value="ECO:0007669"/>
    <property type="project" value="InterPro"/>
</dbReference>
<dbReference type="PANTHER" id="PTHR38011">
    <property type="entry name" value="DIHYDROFOLATE REDUCTASE FAMILY PROTEIN (AFU_ORTHOLOGUE AFUA_8G06820)"/>
    <property type="match status" value="1"/>
</dbReference>
<keyword evidence="3" id="KW-1185">Reference proteome</keyword>
<dbReference type="InterPro" id="IPR024072">
    <property type="entry name" value="DHFR-like_dom_sf"/>
</dbReference>
<reference evidence="2 3" key="1">
    <citation type="submission" date="2023-05" db="EMBL/GenBank/DDBJ databases">
        <title>Glutamicibacter sp. B1, complete genome.</title>
        <authorList>
            <person name="Long Y.H."/>
            <person name="Fang T."/>
            <person name="Li X.Y."/>
        </authorList>
    </citation>
    <scope>NUCLEOTIDE SEQUENCE [LARGE SCALE GENOMIC DNA]</scope>
    <source>
        <strain evidence="2 3">B1</strain>
    </source>
</reference>
<proteinExistence type="predicted"/>
<sequence length="199" mass="21632">MRKLVYYVATTLDGYIAGPDGGDPSGAEFFPLAQDLISFMIEHYPEALPTAARKALGISDPGTTFDTVLEGRASYEVGLAAGTTDAYRHLRHLVFSTTLKSHNPDVEIVPGSARQRVRQLKNEPGKDLWLVGGGKLAHSLLPEIDRLILKQNPSVIGAGIPLFDGPFEFHRFQPVAQSVLDSGIRVLTYDRVSEASTKA</sequence>
<organism evidence="2 3">
    <name type="scientific">Glutamicibacter ectropisis</name>
    <dbReference type="NCBI Taxonomy" id="3046593"/>
    <lineage>
        <taxon>Bacteria</taxon>
        <taxon>Bacillati</taxon>
        <taxon>Actinomycetota</taxon>
        <taxon>Actinomycetes</taxon>
        <taxon>Micrococcales</taxon>
        <taxon>Micrococcaceae</taxon>
        <taxon>Glutamicibacter</taxon>
    </lineage>
</organism>
<dbReference type="Pfam" id="PF01872">
    <property type="entry name" value="RibD_C"/>
    <property type="match status" value="1"/>
</dbReference>
<dbReference type="PANTHER" id="PTHR38011:SF11">
    <property type="entry name" value="2,5-DIAMINO-6-RIBOSYLAMINO-4(3H)-PYRIMIDINONE 5'-PHOSPHATE REDUCTASE"/>
    <property type="match status" value="1"/>
</dbReference>
<dbReference type="Proteomes" id="UP001486888">
    <property type="component" value="Chromosome"/>
</dbReference>
<evidence type="ECO:0000259" key="1">
    <source>
        <dbReference type="Pfam" id="PF01872"/>
    </source>
</evidence>
<name>A0AAU6WIP0_9MICC</name>
<dbReference type="AlphaFoldDB" id="A0AAU6WIP0"/>
<evidence type="ECO:0000313" key="2">
    <source>
        <dbReference type="EMBL" id="XAO47116.1"/>
    </source>
</evidence>
<dbReference type="SUPFAM" id="SSF53597">
    <property type="entry name" value="Dihydrofolate reductase-like"/>
    <property type="match status" value="1"/>
</dbReference>
<accession>A0AAU6WIP0</accession>
<dbReference type="EMBL" id="CP125942">
    <property type="protein sequence ID" value="XAO47116.1"/>
    <property type="molecule type" value="Genomic_DNA"/>
</dbReference>
<dbReference type="InterPro" id="IPR050765">
    <property type="entry name" value="Riboflavin_Biosynth_HTPR"/>
</dbReference>
<evidence type="ECO:0000313" key="3">
    <source>
        <dbReference type="Proteomes" id="UP001486888"/>
    </source>
</evidence>
<feature type="domain" description="Bacterial bifunctional deaminase-reductase C-terminal" evidence="1">
    <location>
        <begin position="3"/>
        <end position="166"/>
    </location>
</feature>
<dbReference type="RefSeq" id="WP_345473896.1">
    <property type="nucleotide sequence ID" value="NZ_CP125942.1"/>
</dbReference>
<dbReference type="Gene3D" id="3.40.430.10">
    <property type="entry name" value="Dihydrofolate Reductase, subunit A"/>
    <property type="match status" value="1"/>
</dbReference>